<dbReference type="EMBL" id="JAAZKV010000012">
    <property type="protein sequence ID" value="NMA44478.1"/>
    <property type="molecule type" value="Genomic_DNA"/>
</dbReference>
<dbReference type="Pfam" id="PF02778">
    <property type="entry name" value="tRNA_int_endo_N"/>
    <property type="match status" value="1"/>
</dbReference>
<dbReference type="GO" id="GO:0000213">
    <property type="term" value="F:tRNA-intron lyase activity"/>
    <property type="evidence" value="ECO:0007669"/>
    <property type="project" value="UniProtKB-EC"/>
</dbReference>
<name>A0A7K4BZ27_9ARCH</name>
<feature type="domain" description="tRNA intron endonuclease catalytic" evidence="1">
    <location>
        <begin position="80"/>
        <end position="166"/>
    </location>
</feature>
<dbReference type="Gene3D" id="3.40.1350.10">
    <property type="match status" value="1"/>
</dbReference>
<dbReference type="Proteomes" id="UP000526302">
    <property type="component" value="Unassembled WGS sequence"/>
</dbReference>
<dbReference type="EC" id="4.6.1.16" evidence="3"/>
<evidence type="ECO:0000259" key="1">
    <source>
        <dbReference type="Pfam" id="PF01974"/>
    </source>
</evidence>
<dbReference type="Pfam" id="PF01974">
    <property type="entry name" value="tRNA_int_endo"/>
    <property type="match status" value="1"/>
</dbReference>
<dbReference type="GO" id="GO:0003676">
    <property type="term" value="F:nucleic acid binding"/>
    <property type="evidence" value="ECO:0007669"/>
    <property type="project" value="InterPro"/>
</dbReference>
<dbReference type="NCBIfam" id="TIGR00324">
    <property type="entry name" value="endA"/>
    <property type="match status" value="1"/>
</dbReference>
<dbReference type="GO" id="GO:0006388">
    <property type="term" value="P:tRNA splicing, via endonucleolytic cleavage and ligation"/>
    <property type="evidence" value="ECO:0007669"/>
    <property type="project" value="InterPro"/>
</dbReference>
<organism evidence="3 4">
    <name type="scientific">Candidatus Iainarchaeum sp</name>
    <dbReference type="NCBI Taxonomy" id="3101447"/>
    <lineage>
        <taxon>Archaea</taxon>
        <taxon>Candidatus Iainarchaeota</taxon>
        <taxon>Candidatus Iainarchaeia</taxon>
        <taxon>Candidatus Iainarchaeales</taxon>
        <taxon>Candidatus Iainarchaeaceae</taxon>
        <taxon>Candidatus Iainarchaeum</taxon>
    </lineage>
</organism>
<protein>
    <submittedName>
        <fullName evidence="3">tRNA-intron lyase</fullName>
        <ecNumber evidence="3">4.6.1.16</ecNumber>
    </submittedName>
</protein>
<dbReference type="GO" id="GO:0005737">
    <property type="term" value="C:cytoplasm"/>
    <property type="evidence" value="ECO:0007669"/>
    <property type="project" value="TreeGrafter"/>
</dbReference>
<comment type="caution">
    <text evidence="3">The sequence shown here is derived from an EMBL/GenBank/DDBJ whole genome shotgun (WGS) entry which is preliminary data.</text>
</comment>
<dbReference type="PIRSF" id="PIRSF005285">
    <property type="entry name" value="tRNA_splic_archaea"/>
    <property type="match status" value="1"/>
</dbReference>
<reference evidence="3 4" key="1">
    <citation type="journal article" date="2020" name="Biotechnol. Biofuels">
        <title>New insights from the biogas microbiome by comprehensive genome-resolved metagenomics of nearly 1600 species originating from multiple anaerobic digesters.</title>
        <authorList>
            <person name="Campanaro S."/>
            <person name="Treu L."/>
            <person name="Rodriguez-R L.M."/>
            <person name="Kovalovszki A."/>
            <person name="Ziels R.M."/>
            <person name="Maus I."/>
            <person name="Zhu X."/>
            <person name="Kougias P.G."/>
            <person name="Basile A."/>
            <person name="Luo G."/>
            <person name="Schluter A."/>
            <person name="Konstantinidis K.T."/>
            <person name="Angelidaki I."/>
        </authorList>
    </citation>
    <scope>NUCLEOTIDE SEQUENCE [LARGE SCALE GENOMIC DNA]</scope>
    <source>
        <strain evidence="3">AS22ysBPME_79</strain>
    </source>
</reference>
<gene>
    <name evidence="3" type="primary">endA</name>
    <name evidence="3" type="ORF">GX950_01540</name>
</gene>
<dbReference type="SUPFAM" id="SSF53032">
    <property type="entry name" value="tRNA-intron endonuclease catalytic domain-like"/>
    <property type="match status" value="1"/>
</dbReference>
<feature type="domain" description="tRNA intron endonuclease N-terminal" evidence="2">
    <location>
        <begin position="8"/>
        <end position="69"/>
    </location>
</feature>
<accession>A0A7K4BZ27</accession>
<evidence type="ECO:0000259" key="2">
    <source>
        <dbReference type="Pfam" id="PF02778"/>
    </source>
</evidence>
<dbReference type="PANTHER" id="PTHR21227">
    <property type="entry name" value="TRNA-SPLICING ENDONUCLEASE SUBUNIT SEN2"/>
    <property type="match status" value="1"/>
</dbReference>
<dbReference type="CDD" id="cd22363">
    <property type="entry name" value="tRNA-intron_lyase_C"/>
    <property type="match status" value="1"/>
</dbReference>
<dbReference type="InterPro" id="IPR036167">
    <property type="entry name" value="tRNA_intron_Endo_cat-like_sf"/>
</dbReference>
<dbReference type="InterPro" id="IPR006678">
    <property type="entry name" value="tRNA_intron_Endonuc_N"/>
</dbReference>
<keyword evidence="3" id="KW-0456">Lyase</keyword>
<dbReference type="InterPro" id="IPR016442">
    <property type="entry name" value="tRNA_splic_arch_short"/>
</dbReference>
<dbReference type="AlphaFoldDB" id="A0A7K4BZ27"/>
<dbReference type="PANTHER" id="PTHR21227:SF0">
    <property type="entry name" value="TRNA-SPLICING ENDONUCLEASE SUBUNIT SEN2"/>
    <property type="match status" value="1"/>
</dbReference>
<sequence>MNKNIEPTLIENKIIIGNSTLKGTLVEKGFGESKGNKLILDLFEAIYLMEKEKIKIIDVKGKKISTKKIFEIGIKGDKQFYSKQKVHEDLREKGYCIKTGLKFGFDFRVYPRGKKMGEAHSQYGIHVACENEKTSMTQISRMTRLAGNIHIRAIIAVVDREDEINYYEINRKLL</sequence>
<dbReference type="Gene3D" id="3.40.1170.20">
    <property type="entry name" value="tRNA intron endonuclease, N-terminal domain"/>
    <property type="match status" value="1"/>
</dbReference>
<dbReference type="InterPro" id="IPR011856">
    <property type="entry name" value="tRNA_endonuc-like_dom_sf"/>
</dbReference>
<evidence type="ECO:0000313" key="3">
    <source>
        <dbReference type="EMBL" id="NMA44478.1"/>
    </source>
</evidence>
<evidence type="ECO:0000313" key="4">
    <source>
        <dbReference type="Proteomes" id="UP000526302"/>
    </source>
</evidence>
<dbReference type="InterPro" id="IPR006676">
    <property type="entry name" value="tRNA_splic"/>
</dbReference>
<dbReference type="InterPro" id="IPR036740">
    <property type="entry name" value="tRNA_intron_Endonuc_N_sf"/>
</dbReference>
<proteinExistence type="predicted"/>
<dbReference type="SUPFAM" id="SSF55267">
    <property type="entry name" value="tRNA-intron endonuclease N-terminal domain-like"/>
    <property type="match status" value="1"/>
</dbReference>
<dbReference type="InterPro" id="IPR006677">
    <property type="entry name" value="tRNA_intron_Endonuc_cat-like"/>
</dbReference>